<accession>A0A1T4N0Z4</accession>
<evidence type="ECO:0000313" key="3">
    <source>
        <dbReference type="EMBL" id="SJZ72578.1"/>
    </source>
</evidence>
<feature type="transmembrane region" description="Helical" evidence="1">
    <location>
        <begin position="30"/>
        <end position="57"/>
    </location>
</feature>
<dbReference type="RefSeq" id="WP_078768900.1">
    <property type="nucleotide sequence ID" value="NZ_FUWW01000017.1"/>
</dbReference>
<dbReference type="InterPro" id="IPR032485">
    <property type="entry name" value="LRP1-like_beta_prop"/>
</dbReference>
<keyword evidence="1" id="KW-0472">Membrane</keyword>
<keyword evidence="4" id="KW-1185">Reference proteome</keyword>
<evidence type="ECO:0000259" key="2">
    <source>
        <dbReference type="Pfam" id="PF16472"/>
    </source>
</evidence>
<protein>
    <recommendedName>
        <fullName evidence="2">Prolow-density lipoprotein receptor-related protein 1-like beta-propeller domain-containing protein</fullName>
    </recommendedName>
</protein>
<reference evidence="3 4" key="1">
    <citation type="submission" date="2017-02" db="EMBL/GenBank/DDBJ databases">
        <authorList>
            <person name="Peterson S.W."/>
        </authorList>
    </citation>
    <scope>NUCLEOTIDE SEQUENCE [LARGE SCALE GENOMIC DNA]</scope>
    <source>
        <strain evidence="3 4">ATCC 51222</strain>
    </source>
</reference>
<dbReference type="STRING" id="290054.SAMN02745114_01440"/>
<dbReference type="EMBL" id="FUWW01000017">
    <property type="protein sequence ID" value="SJZ72578.1"/>
    <property type="molecule type" value="Genomic_DNA"/>
</dbReference>
<organism evidence="3 4">
    <name type="scientific">Eubacterium coprostanoligenes</name>
    <dbReference type="NCBI Taxonomy" id="290054"/>
    <lineage>
        <taxon>Bacteria</taxon>
        <taxon>Bacillati</taxon>
        <taxon>Bacillota</taxon>
        <taxon>Clostridia</taxon>
        <taxon>Eubacteriales</taxon>
        <taxon>Eubacteriaceae</taxon>
        <taxon>Eubacterium</taxon>
    </lineage>
</organism>
<sequence>MKRKDNEYSYIQPQVDNKRKKKKRKKKKGGFGKVLLVIIALLVILIAGGLVSVKYIFTDFYFSEVLPNKEVADFVDENIIGRTTTTITQPRETTTEPTTLSQVSYLDHSDFEFEASKKGGMIGNLLNGGKVEKDNGIVYHIVDGRGIYKFLPDSESYACVYKSSDTLSSFNIRGDYFYFVNESDNSLYKITMTGKNLAKVAENVKLAYIYDTTAYCLSTNNEVVAVNTQDFTYKVLYSGYGDKVNLIGISLDRVFFTSEDMSGNVAYFCVLSTGGEEERFRPDSKNGEIASMIMESGFMYYYEKQPDGKYNIIRQKYGSQKKVTLVEGVSLCKPVVVDQNRMFYADLDGDKFKMFELNMNSEATKMMLYSGNVTAGDDVFIQHGGEYDFIIGERSNGDKIYRASSNLTGSSNVMTFGNGKWSY</sequence>
<proteinExistence type="predicted"/>
<gene>
    <name evidence="3" type="ORF">SAMN02745114_01440</name>
</gene>
<keyword evidence="1" id="KW-0812">Transmembrane</keyword>
<name>A0A1T4N0Z4_9FIRM</name>
<keyword evidence="1" id="KW-1133">Transmembrane helix</keyword>
<dbReference type="Pfam" id="PF16472">
    <property type="entry name" value="DUF5050"/>
    <property type="match status" value="1"/>
</dbReference>
<dbReference type="Proteomes" id="UP000190657">
    <property type="component" value="Unassembled WGS sequence"/>
</dbReference>
<evidence type="ECO:0000256" key="1">
    <source>
        <dbReference type="SAM" id="Phobius"/>
    </source>
</evidence>
<dbReference type="AlphaFoldDB" id="A0A1T4N0Z4"/>
<feature type="domain" description="Prolow-density lipoprotein receptor-related protein 1-like beta-propeller" evidence="2">
    <location>
        <begin position="123"/>
        <end position="373"/>
    </location>
</feature>
<dbReference type="SUPFAM" id="SSF69304">
    <property type="entry name" value="Tricorn protease N-terminal domain"/>
    <property type="match status" value="1"/>
</dbReference>
<evidence type="ECO:0000313" key="4">
    <source>
        <dbReference type="Proteomes" id="UP000190657"/>
    </source>
</evidence>